<dbReference type="RefSeq" id="WP_310260349.1">
    <property type="nucleotide sequence ID" value="NZ_JAVDXU010000001.1"/>
</dbReference>
<accession>A0ABU1YG68</accession>
<keyword evidence="3" id="KW-1185">Reference proteome</keyword>
<protein>
    <submittedName>
        <fullName evidence="2">Transposase</fullName>
    </submittedName>
</protein>
<dbReference type="InterPro" id="IPR002514">
    <property type="entry name" value="Transposase_8"/>
</dbReference>
<dbReference type="Gene3D" id="1.10.10.10">
    <property type="entry name" value="Winged helix-like DNA-binding domain superfamily/Winged helix DNA-binding domain"/>
    <property type="match status" value="1"/>
</dbReference>
<proteinExistence type="predicted"/>
<evidence type="ECO:0000256" key="1">
    <source>
        <dbReference type="SAM" id="MobiDB-lite"/>
    </source>
</evidence>
<feature type="region of interest" description="Disordered" evidence="1">
    <location>
        <begin position="108"/>
        <end position="131"/>
    </location>
</feature>
<reference evidence="2 3" key="1">
    <citation type="submission" date="2023-07" db="EMBL/GenBank/DDBJ databases">
        <title>Sorghum-associated microbial communities from plants grown in Nebraska, USA.</title>
        <authorList>
            <person name="Schachtman D."/>
        </authorList>
    </citation>
    <scope>NUCLEOTIDE SEQUENCE [LARGE SCALE GENOMIC DNA]</scope>
    <source>
        <strain evidence="2 3">BE314</strain>
    </source>
</reference>
<dbReference type="EMBL" id="JAVDXU010000001">
    <property type="protein sequence ID" value="MDR7267852.1"/>
    <property type="molecule type" value="Genomic_DNA"/>
</dbReference>
<dbReference type="InterPro" id="IPR009057">
    <property type="entry name" value="Homeodomain-like_sf"/>
</dbReference>
<dbReference type="InterPro" id="IPR036388">
    <property type="entry name" value="WH-like_DNA-bd_sf"/>
</dbReference>
<dbReference type="SUPFAM" id="SSF46689">
    <property type="entry name" value="Homeodomain-like"/>
    <property type="match status" value="1"/>
</dbReference>
<sequence length="131" mass="13880">MTSDKMTRRRYSESKKAQVLAECSEPGASVAKVAMAHGINANVVHRWRQLCQGQVPNGLAQTTEFIALSLPALTEPAAVVPDVRVELKRGPVSITVTWPISAASVPARMSSGSTASHTASTRINAASRAAR</sequence>
<comment type="caution">
    <text evidence="2">The sequence shown here is derived from an EMBL/GenBank/DDBJ whole genome shotgun (WGS) entry which is preliminary data.</text>
</comment>
<feature type="compositionally biased region" description="Low complexity" evidence="1">
    <location>
        <begin position="110"/>
        <end position="121"/>
    </location>
</feature>
<evidence type="ECO:0000313" key="2">
    <source>
        <dbReference type="EMBL" id="MDR7267852.1"/>
    </source>
</evidence>
<dbReference type="NCBIfam" id="NF047595">
    <property type="entry name" value="IS66_ISRel24_TnpA"/>
    <property type="match status" value="1"/>
</dbReference>
<gene>
    <name evidence="2" type="ORF">J2X20_000481</name>
</gene>
<organism evidence="2 3">
    <name type="scientific">Roseateles saccharophilus</name>
    <name type="common">Pseudomonas saccharophila</name>
    <dbReference type="NCBI Taxonomy" id="304"/>
    <lineage>
        <taxon>Bacteria</taxon>
        <taxon>Pseudomonadati</taxon>
        <taxon>Pseudomonadota</taxon>
        <taxon>Betaproteobacteria</taxon>
        <taxon>Burkholderiales</taxon>
        <taxon>Sphaerotilaceae</taxon>
        <taxon>Roseateles</taxon>
    </lineage>
</organism>
<dbReference type="Pfam" id="PF01527">
    <property type="entry name" value="HTH_Tnp_1"/>
    <property type="match status" value="1"/>
</dbReference>
<name>A0ABU1YG68_ROSSA</name>
<evidence type="ECO:0000313" key="3">
    <source>
        <dbReference type="Proteomes" id="UP001180453"/>
    </source>
</evidence>
<dbReference type="Proteomes" id="UP001180453">
    <property type="component" value="Unassembled WGS sequence"/>
</dbReference>